<accession>A0A563E1S9</accession>
<dbReference type="RefSeq" id="WP_146316581.1">
    <property type="nucleotide sequence ID" value="NZ_VCQV01000011.1"/>
</dbReference>
<dbReference type="OrthoDB" id="3190820at2"/>
<keyword evidence="1 4" id="KW-0808">Transferase</keyword>
<dbReference type="Proteomes" id="UP000320244">
    <property type="component" value="Unassembled WGS sequence"/>
</dbReference>
<sequence>MIEVRELEPDDWRLWRRLRQAALADAPEAFGSALADWTGTGDTEERWRARLEDVPVNLVMTLDGAPAGMVSVAAPDAHGMVELISMWVAPEARGRSVGDEAVRQAIAWATQRFPSCRMSLSVKTGNRHAVALYQRHGFVDAGPSPDDADERRMCR</sequence>
<organism evidence="4 5">
    <name type="scientific">Leekyejoonella antrihumi</name>
    <dbReference type="NCBI Taxonomy" id="1660198"/>
    <lineage>
        <taxon>Bacteria</taxon>
        <taxon>Bacillati</taxon>
        <taxon>Actinomycetota</taxon>
        <taxon>Actinomycetes</taxon>
        <taxon>Micrococcales</taxon>
        <taxon>Dermacoccaceae</taxon>
        <taxon>Leekyejoonella</taxon>
    </lineage>
</organism>
<name>A0A563E1S9_9MICO</name>
<evidence type="ECO:0000313" key="5">
    <source>
        <dbReference type="Proteomes" id="UP000320244"/>
    </source>
</evidence>
<evidence type="ECO:0000256" key="1">
    <source>
        <dbReference type="ARBA" id="ARBA00022679"/>
    </source>
</evidence>
<keyword evidence="5" id="KW-1185">Reference proteome</keyword>
<proteinExistence type="predicted"/>
<comment type="caution">
    <text evidence="4">The sequence shown here is derived from an EMBL/GenBank/DDBJ whole genome shotgun (WGS) entry which is preliminary data.</text>
</comment>
<gene>
    <name evidence="4" type="ORF">FGL98_09795</name>
</gene>
<evidence type="ECO:0000313" key="4">
    <source>
        <dbReference type="EMBL" id="TWP36498.1"/>
    </source>
</evidence>
<reference evidence="4 5" key="1">
    <citation type="submission" date="2019-05" db="EMBL/GenBank/DDBJ databases">
        <authorList>
            <person name="Lee S.D."/>
        </authorList>
    </citation>
    <scope>NUCLEOTIDE SEQUENCE [LARGE SCALE GENOMIC DNA]</scope>
    <source>
        <strain evidence="4 5">C5-26</strain>
    </source>
</reference>
<dbReference type="CDD" id="cd04301">
    <property type="entry name" value="NAT_SF"/>
    <property type="match status" value="1"/>
</dbReference>
<dbReference type="InterPro" id="IPR000182">
    <property type="entry name" value="GNAT_dom"/>
</dbReference>
<dbReference type="PANTHER" id="PTHR43877">
    <property type="entry name" value="AMINOALKYLPHOSPHONATE N-ACETYLTRANSFERASE-RELATED-RELATED"/>
    <property type="match status" value="1"/>
</dbReference>
<dbReference type="InterPro" id="IPR050832">
    <property type="entry name" value="Bact_Acetyltransf"/>
</dbReference>
<reference evidence="4 5" key="2">
    <citation type="submission" date="2019-08" db="EMBL/GenBank/DDBJ databases">
        <title>Jejuicoccus antrihumi gen. nov., sp. nov., a new member of the family Dermacoccaceae isolated from a cave.</title>
        <authorList>
            <person name="Schumann P."/>
            <person name="Kim I.S."/>
        </authorList>
    </citation>
    <scope>NUCLEOTIDE SEQUENCE [LARGE SCALE GENOMIC DNA]</scope>
    <source>
        <strain evidence="4 5">C5-26</strain>
    </source>
</reference>
<evidence type="ECO:0000259" key="3">
    <source>
        <dbReference type="PROSITE" id="PS51186"/>
    </source>
</evidence>
<evidence type="ECO:0000256" key="2">
    <source>
        <dbReference type="ARBA" id="ARBA00023315"/>
    </source>
</evidence>
<dbReference type="EMBL" id="VCQV01000011">
    <property type="protein sequence ID" value="TWP36498.1"/>
    <property type="molecule type" value="Genomic_DNA"/>
</dbReference>
<keyword evidence="2" id="KW-0012">Acyltransferase</keyword>
<dbReference type="AlphaFoldDB" id="A0A563E1S9"/>
<dbReference type="PANTHER" id="PTHR43877:SF2">
    <property type="entry name" value="AMINOALKYLPHOSPHONATE N-ACETYLTRANSFERASE-RELATED"/>
    <property type="match status" value="1"/>
</dbReference>
<dbReference type="PROSITE" id="PS51186">
    <property type="entry name" value="GNAT"/>
    <property type="match status" value="1"/>
</dbReference>
<protein>
    <submittedName>
        <fullName evidence="4">GNAT family N-acetyltransferase</fullName>
    </submittedName>
</protein>
<dbReference type="InterPro" id="IPR016181">
    <property type="entry name" value="Acyl_CoA_acyltransferase"/>
</dbReference>
<dbReference type="Pfam" id="PF00583">
    <property type="entry name" value="Acetyltransf_1"/>
    <property type="match status" value="1"/>
</dbReference>
<feature type="domain" description="N-acetyltransferase" evidence="3">
    <location>
        <begin position="2"/>
        <end position="155"/>
    </location>
</feature>
<dbReference type="SUPFAM" id="SSF55729">
    <property type="entry name" value="Acyl-CoA N-acyltransferases (Nat)"/>
    <property type="match status" value="1"/>
</dbReference>
<dbReference type="Gene3D" id="3.40.630.30">
    <property type="match status" value="1"/>
</dbReference>
<dbReference type="GO" id="GO:0016747">
    <property type="term" value="F:acyltransferase activity, transferring groups other than amino-acyl groups"/>
    <property type="evidence" value="ECO:0007669"/>
    <property type="project" value="InterPro"/>
</dbReference>